<protein>
    <recommendedName>
        <fullName evidence="3">HTH tetR-type domain-containing protein</fullName>
    </recommendedName>
</protein>
<dbReference type="InterPro" id="IPR036271">
    <property type="entry name" value="Tet_transcr_reg_TetR-rel_C_sf"/>
</dbReference>
<dbReference type="PRINTS" id="PR00455">
    <property type="entry name" value="HTHTETR"/>
</dbReference>
<dbReference type="GeneID" id="92716981"/>
<gene>
    <name evidence="4" type="ORF">Dia5BBH33_17670</name>
</gene>
<evidence type="ECO:0000313" key="4">
    <source>
        <dbReference type="EMBL" id="BBK25832.1"/>
    </source>
</evidence>
<dbReference type="InterPro" id="IPR009057">
    <property type="entry name" value="Homeodomain-like_sf"/>
</dbReference>
<accession>A0A8D4UVR8</accession>
<dbReference type="PROSITE" id="PS50977">
    <property type="entry name" value="HTH_TETR_2"/>
    <property type="match status" value="1"/>
</dbReference>
<dbReference type="Proteomes" id="UP000320585">
    <property type="component" value="Chromosome"/>
</dbReference>
<feature type="DNA-binding region" description="H-T-H motif" evidence="2">
    <location>
        <begin position="31"/>
        <end position="50"/>
    </location>
</feature>
<dbReference type="OrthoDB" id="9812484at2"/>
<dbReference type="InterPro" id="IPR001647">
    <property type="entry name" value="HTH_TetR"/>
</dbReference>
<dbReference type="SUPFAM" id="SSF46689">
    <property type="entry name" value="Homeodomain-like"/>
    <property type="match status" value="1"/>
</dbReference>
<evidence type="ECO:0000313" key="5">
    <source>
        <dbReference type="Proteomes" id="UP000320585"/>
    </source>
</evidence>
<reference evidence="5" key="1">
    <citation type="submission" date="2019-05" db="EMBL/GenBank/DDBJ databases">
        <title>Complete genome sequencing of Dialister sp. strain 5BBH33.</title>
        <authorList>
            <person name="Sakamoto M."/>
            <person name="Murakami T."/>
            <person name="Mori H."/>
        </authorList>
    </citation>
    <scope>NUCLEOTIDE SEQUENCE [LARGE SCALE GENOMIC DNA]</scope>
    <source>
        <strain evidence="5">5BBH33</strain>
    </source>
</reference>
<dbReference type="AlphaFoldDB" id="A0A8D4UVR8"/>
<evidence type="ECO:0000256" key="1">
    <source>
        <dbReference type="ARBA" id="ARBA00023125"/>
    </source>
</evidence>
<name>A0A8D4UVR8_9FIRM</name>
<dbReference type="InterPro" id="IPR050624">
    <property type="entry name" value="HTH-type_Tx_Regulator"/>
</dbReference>
<dbReference type="PANTHER" id="PTHR43479">
    <property type="entry name" value="ACREF/ENVCD OPERON REPRESSOR-RELATED"/>
    <property type="match status" value="1"/>
</dbReference>
<evidence type="ECO:0000256" key="2">
    <source>
        <dbReference type="PROSITE-ProRule" id="PRU00335"/>
    </source>
</evidence>
<keyword evidence="1 2" id="KW-0238">DNA-binding</keyword>
<sequence>MALTKKAEKTRSRLLESARRLISERGFDHVSVEDITKDSGVAKGTFYHYFECKEEVVAELSFQSIQTIIKKAIDYDGDVRERCLYYFIELYKDASWSGVRLVRQWMKETMEAETPDSRTRECLDGIRNTVMDIFVTGLGKGKGELRADAPLDMLSKLLMSHFFGVLTIWCMMNGEWDIVADADVYAKTDIDNLLGAYIEE</sequence>
<proteinExistence type="predicted"/>
<dbReference type="GO" id="GO:0003677">
    <property type="term" value="F:DNA binding"/>
    <property type="evidence" value="ECO:0007669"/>
    <property type="project" value="UniProtKB-UniRule"/>
</dbReference>
<dbReference type="EMBL" id="AP019697">
    <property type="protein sequence ID" value="BBK25832.1"/>
    <property type="molecule type" value="Genomic_DNA"/>
</dbReference>
<dbReference type="Gene3D" id="1.10.357.10">
    <property type="entry name" value="Tetracycline Repressor, domain 2"/>
    <property type="match status" value="1"/>
</dbReference>
<dbReference type="KEGG" id="dho:Dia5BBH33_17670"/>
<dbReference type="Pfam" id="PF00440">
    <property type="entry name" value="TetR_N"/>
    <property type="match status" value="1"/>
</dbReference>
<organism evidence="4 5">
    <name type="scientific">Dialister hominis</name>
    <dbReference type="NCBI Taxonomy" id="2582419"/>
    <lineage>
        <taxon>Bacteria</taxon>
        <taxon>Bacillati</taxon>
        <taxon>Bacillota</taxon>
        <taxon>Negativicutes</taxon>
        <taxon>Veillonellales</taxon>
        <taxon>Veillonellaceae</taxon>
        <taxon>Dialister</taxon>
    </lineage>
</organism>
<dbReference type="SUPFAM" id="SSF48498">
    <property type="entry name" value="Tetracyclin repressor-like, C-terminal domain"/>
    <property type="match status" value="1"/>
</dbReference>
<dbReference type="PANTHER" id="PTHR43479:SF11">
    <property type="entry name" value="ACREF_ENVCD OPERON REPRESSOR-RELATED"/>
    <property type="match status" value="1"/>
</dbReference>
<keyword evidence="5" id="KW-1185">Reference proteome</keyword>
<dbReference type="RefSeq" id="WP_022383063.1">
    <property type="nucleotide sequence ID" value="NZ_AP019697.1"/>
</dbReference>
<feature type="domain" description="HTH tetR-type" evidence="3">
    <location>
        <begin position="8"/>
        <end position="68"/>
    </location>
</feature>
<evidence type="ECO:0000259" key="3">
    <source>
        <dbReference type="PROSITE" id="PS50977"/>
    </source>
</evidence>